<feature type="region of interest" description="Disordered" evidence="1">
    <location>
        <begin position="241"/>
        <end position="270"/>
    </location>
</feature>
<evidence type="ECO:0000313" key="2">
    <source>
        <dbReference type="EMBL" id="GBP28716.1"/>
    </source>
</evidence>
<name>A0A4C1URW5_EUMVA</name>
<organism evidence="2 3">
    <name type="scientific">Eumeta variegata</name>
    <name type="common">Bagworm moth</name>
    <name type="synonym">Eumeta japonica</name>
    <dbReference type="NCBI Taxonomy" id="151549"/>
    <lineage>
        <taxon>Eukaryota</taxon>
        <taxon>Metazoa</taxon>
        <taxon>Ecdysozoa</taxon>
        <taxon>Arthropoda</taxon>
        <taxon>Hexapoda</taxon>
        <taxon>Insecta</taxon>
        <taxon>Pterygota</taxon>
        <taxon>Neoptera</taxon>
        <taxon>Endopterygota</taxon>
        <taxon>Lepidoptera</taxon>
        <taxon>Glossata</taxon>
        <taxon>Ditrysia</taxon>
        <taxon>Tineoidea</taxon>
        <taxon>Psychidae</taxon>
        <taxon>Oiketicinae</taxon>
        <taxon>Eumeta</taxon>
    </lineage>
</organism>
<dbReference type="Proteomes" id="UP000299102">
    <property type="component" value="Unassembled WGS sequence"/>
</dbReference>
<accession>A0A4C1URW5</accession>
<gene>
    <name evidence="2" type="ORF">EVAR_19757_1</name>
</gene>
<dbReference type="AlphaFoldDB" id="A0A4C1URW5"/>
<comment type="caution">
    <text evidence="2">The sequence shown here is derived from an EMBL/GenBank/DDBJ whole genome shotgun (WGS) entry which is preliminary data.</text>
</comment>
<keyword evidence="3" id="KW-1185">Reference proteome</keyword>
<sequence length="270" mass="30890">MKTTNILIKVSSKDGRLREALEQRKKKGINQIVTFYKQSERENMLLFVDTETATGRDHTVTKIDLTYTKCRETADGCSFTGFEPRRMNIKIEPQTTPKIPRRPTTDHTHSDKQQNAIAQYASSYILRRSLQAGRLSLSPARLRKRVSDLGKLRCVNFLLVLTPSQVLRFEFSIFKVDLYEDSGYASVNSKNRLCVCMFCHHFEPRGIAIDYTFACEISRFLTEIQGCTKLNRASAVTRERGRNNFDGPANWRAGGPGPFNKNPRSTHLFQ</sequence>
<proteinExistence type="predicted"/>
<dbReference type="EMBL" id="BGZK01000210">
    <property type="protein sequence ID" value="GBP28716.1"/>
    <property type="molecule type" value="Genomic_DNA"/>
</dbReference>
<evidence type="ECO:0000313" key="3">
    <source>
        <dbReference type="Proteomes" id="UP000299102"/>
    </source>
</evidence>
<evidence type="ECO:0000256" key="1">
    <source>
        <dbReference type="SAM" id="MobiDB-lite"/>
    </source>
</evidence>
<reference evidence="2 3" key="1">
    <citation type="journal article" date="2019" name="Commun. Biol.">
        <title>The bagworm genome reveals a unique fibroin gene that provides high tensile strength.</title>
        <authorList>
            <person name="Kono N."/>
            <person name="Nakamura H."/>
            <person name="Ohtoshi R."/>
            <person name="Tomita M."/>
            <person name="Numata K."/>
            <person name="Arakawa K."/>
        </authorList>
    </citation>
    <scope>NUCLEOTIDE SEQUENCE [LARGE SCALE GENOMIC DNA]</scope>
</reference>
<protein>
    <submittedName>
        <fullName evidence="2">Uncharacterized protein</fullName>
    </submittedName>
</protein>